<proteinExistence type="predicted"/>
<evidence type="ECO:0000313" key="2">
    <source>
        <dbReference type="Proteomes" id="UP000824219"/>
    </source>
</evidence>
<dbReference type="EMBL" id="JAHKSW010000002">
    <property type="protein sequence ID" value="KAG7334882.1"/>
    <property type="molecule type" value="Genomic_DNA"/>
</dbReference>
<protein>
    <submittedName>
        <fullName evidence="1">Uncharacterized protein</fullName>
    </submittedName>
</protein>
<gene>
    <name evidence="1" type="ORF">KOW79_001478</name>
</gene>
<reference evidence="1 2" key="1">
    <citation type="submission" date="2021-06" db="EMBL/GenBank/DDBJ databases">
        <title>Chromosome-level genome assembly of the red-tail catfish (Hemibagrus wyckioides).</title>
        <authorList>
            <person name="Shao F."/>
        </authorList>
    </citation>
    <scope>NUCLEOTIDE SEQUENCE [LARGE SCALE GENOMIC DNA]</scope>
    <source>
        <strain evidence="1">EC202008001</strain>
        <tissue evidence="1">Blood</tissue>
    </source>
</reference>
<dbReference type="AlphaFoldDB" id="A0A9D3SSD8"/>
<sequence>MCRRSFVKLCDLMKDVMRPASGVRAVKFPEVLMMPQCLSNPICSTWLTFSLSTLAISVERLSTSSFLVAQPTHCWNGS</sequence>
<accession>A0A9D3SSD8</accession>
<evidence type="ECO:0000313" key="1">
    <source>
        <dbReference type="EMBL" id="KAG7334882.1"/>
    </source>
</evidence>
<dbReference type="Proteomes" id="UP000824219">
    <property type="component" value="Linkage Group LG02"/>
</dbReference>
<comment type="caution">
    <text evidence="1">The sequence shown here is derived from an EMBL/GenBank/DDBJ whole genome shotgun (WGS) entry which is preliminary data.</text>
</comment>
<name>A0A9D3SSD8_9TELE</name>
<keyword evidence="2" id="KW-1185">Reference proteome</keyword>
<organism evidence="1 2">
    <name type="scientific">Hemibagrus wyckioides</name>
    <dbReference type="NCBI Taxonomy" id="337641"/>
    <lineage>
        <taxon>Eukaryota</taxon>
        <taxon>Metazoa</taxon>
        <taxon>Chordata</taxon>
        <taxon>Craniata</taxon>
        <taxon>Vertebrata</taxon>
        <taxon>Euteleostomi</taxon>
        <taxon>Actinopterygii</taxon>
        <taxon>Neopterygii</taxon>
        <taxon>Teleostei</taxon>
        <taxon>Ostariophysi</taxon>
        <taxon>Siluriformes</taxon>
        <taxon>Bagridae</taxon>
        <taxon>Hemibagrus</taxon>
    </lineage>
</organism>